<name>A0A0A9G690_ARUDO</name>
<proteinExistence type="predicted"/>
<dbReference type="AlphaFoldDB" id="A0A0A9G690"/>
<reference evidence="1" key="2">
    <citation type="journal article" date="2015" name="Data Brief">
        <title>Shoot transcriptome of the giant reed, Arundo donax.</title>
        <authorList>
            <person name="Barrero R.A."/>
            <person name="Guerrero F.D."/>
            <person name="Moolhuijzen P."/>
            <person name="Goolsby J.A."/>
            <person name="Tidwell J."/>
            <person name="Bellgard S.E."/>
            <person name="Bellgard M.I."/>
        </authorList>
    </citation>
    <scope>NUCLEOTIDE SEQUENCE</scope>
    <source>
        <tissue evidence="1">Shoot tissue taken approximately 20 cm above the soil surface</tissue>
    </source>
</reference>
<evidence type="ECO:0000313" key="1">
    <source>
        <dbReference type="EMBL" id="JAE18994.1"/>
    </source>
</evidence>
<protein>
    <submittedName>
        <fullName evidence="1">Uncharacterized protein</fullName>
    </submittedName>
</protein>
<organism evidence="1">
    <name type="scientific">Arundo donax</name>
    <name type="common">Giant reed</name>
    <name type="synonym">Donax arundinaceus</name>
    <dbReference type="NCBI Taxonomy" id="35708"/>
    <lineage>
        <taxon>Eukaryota</taxon>
        <taxon>Viridiplantae</taxon>
        <taxon>Streptophyta</taxon>
        <taxon>Embryophyta</taxon>
        <taxon>Tracheophyta</taxon>
        <taxon>Spermatophyta</taxon>
        <taxon>Magnoliopsida</taxon>
        <taxon>Liliopsida</taxon>
        <taxon>Poales</taxon>
        <taxon>Poaceae</taxon>
        <taxon>PACMAD clade</taxon>
        <taxon>Arundinoideae</taxon>
        <taxon>Arundineae</taxon>
        <taxon>Arundo</taxon>
    </lineage>
</organism>
<accession>A0A0A9G690</accession>
<sequence>MKPKLKKFRLQYYTLRTAYRVMEITQL</sequence>
<dbReference type="EMBL" id="GBRH01178902">
    <property type="protein sequence ID" value="JAE18994.1"/>
    <property type="molecule type" value="Transcribed_RNA"/>
</dbReference>
<reference evidence="1" key="1">
    <citation type="submission" date="2014-09" db="EMBL/GenBank/DDBJ databases">
        <authorList>
            <person name="Magalhaes I.L.F."/>
            <person name="Oliveira U."/>
            <person name="Santos F.R."/>
            <person name="Vidigal T.H.D.A."/>
            <person name="Brescovit A.D."/>
            <person name="Santos A.J."/>
        </authorList>
    </citation>
    <scope>NUCLEOTIDE SEQUENCE</scope>
    <source>
        <tissue evidence="1">Shoot tissue taken approximately 20 cm above the soil surface</tissue>
    </source>
</reference>